<proteinExistence type="inferred from homology"/>
<keyword evidence="2" id="KW-0560">Oxidoreductase</keyword>
<protein>
    <submittedName>
        <fullName evidence="4">Aldehyde dehydrogenase family protein</fullName>
    </submittedName>
</protein>
<gene>
    <name evidence="4" type="ORF">ENG63_11395</name>
</gene>
<comment type="similarity">
    <text evidence="1">Belongs to the aldehyde dehydrogenase family.</text>
</comment>
<dbReference type="InterPro" id="IPR016162">
    <property type="entry name" value="Ald_DH_N"/>
</dbReference>
<dbReference type="SUPFAM" id="SSF53720">
    <property type="entry name" value="ALDH-like"/>
    <property type="match status" value="1"/>
</dbReference>
<dbReference type="InterPro" id="IPR016161">
    <property type="entry name" value="Ald_DH/histidinol_DH"/>
</dbReference>
<sequence length="179" mass="19865">MSVYPIILGQKTVYTEKRLTVYSPYTHQPVSEVCLATEKEVEEAILTAQKAFSILKHMPAYIKANALFQISEEVKEKAEELAQIITKEAGKPISLARIEVNRCIDLFKYAAEEAKRFGGEIVPLDLDKLGENRLGIYRRFPIGPMLGITPFNFPLNLVAHKVAPALAVGNPIIIKPSSA</sequence>
<dbReference type="GO" id="GO:0008911">
    <property type="term" value="F:lactaldehyde dehydrogenase (NAD+) activity"/>
    <property type="evidence" value="ECO:0007669"/>
    <property type="project" value="TreeGrafter"/>
</dbReference>
<feature type="non-terminal residue" evidence="4">
    <location>
        <position position="179"/>
    </location>
</feature>
<dbReference type="AlphaFoldDB" id="A0A7C0U478"/>
<evidence type="ECO:0000313" key="4">
    <source>
        <dbReference type="EMBL" id="HDD45440.1"/>
    </source>
</evidence>
<dbReference type="Proteomes" id="UP000886289">
    <property type="component" value="Unassembled WGS sequence"/>
</dbReference>
<evidence type="ECO:0000259" key="3">
    <source>
        <dbReference type="Pfam" id="PF00171"/>
    </source>
</evidence>
<organism evidence="4">
    <name type="scientific">Desulfofervidus auxilii</name>
    <dbReference type="NCBI Taxonomy" id="1621989"/>
    <lineage>
        <taxon>Bacteria</taxon>
        <taxon>Pseudomonadati</taxon>
        <taxon>Thermodesulfobacteriota</taxon>
        <taxon>Candidatus Desulfofervidia</taxon>
        <taxon>Candidatus Desulfofervidales</taxon>
        <taxon>Candidatus Desulfofervidaceae</taxon>
        <taxon>Candidatus Desulfofervidus</taxon>
    </lineage>
</organism>
<name>A0A7C0U478_DESA2</name>
<dbReference type="InterPro" id="IPR051020">
    <property type="entry name" value="ALDH-related_metabolic_enz"/>
</dbReference>
<dbReference type="EMBL" id="DRBS01000423">
    <property type="protein sequence ID" value="HDD45440.1"/>
    <property type="molecule type" value="Genomic_DNA"/>
</dbReference>
<accession>A0A7C0U478</accession>
<dbReference type="PANTHER" id="PTHR42991">
    <property type="entry name" value="ALDEHYDE DEHYDROGENASE"/>
    <property type="match status" value="1"/>
</dbReference>
<dbReference type="Pfam" id="PF00171">
    <property type="entry name" value="Aldedh"/>
    <property type="match status" value="1"/>
</dbReference>
<dbReference type="Gene3D" id="3.40.605.10">
    <property type="entry name" value="Aldehyde Dehydrogenase, Chain A, domain 1"/>
    <property type="match status" value="1"/>
</dbReference>
<comment type="caution">
    <text evidence="4">The sequence shown here is derived from an EMBL/GenBank/DDBJ whole genome shotgun (WGS) entry which is preliminary data.</text>
</comment>
<evidence type="ECO:0000256" key="2">
    <source>
        <dbReference type="ARBA" id="ARBA00023002"/>
    </source>
</evidence>
<dbReference type="PANTHER" id="PTHR42991:SF1">
    <property type="entry name" value="ALDEHYDE DEHYDROGENASE"/>
    <property type="match status" value="1"/>
</dbReference>
<reference evidence="4" key="1">
    <citation type="journal article" date="2020" name="mSystems">
        <title>Genome- and Community-Level Interaction Insights into Carbon Utilization and Element Cycling Functions of Hydrothermarchaeota in Hydrothermal Sediment.</title>
        <authorList>
            <person name="Zhou Z."/>
            <person name="Liu Y."/>
            <person name="Xu W."/>
            <person name="Pan J."/>
            <person name="Luo Z.H."/>
            <person name="Li M."/>
        </authorList>
    </citation>
    <scope>NUCLEOTIDE SEQUENCE [LARGE SCALE GENOMIC DNA]</scope>
    <source>
        <strain evidence="4">HyVt-233</strain>
    </source>
</reference>
<evidence type="ECO:0000256" key="1">
    <source>
        <dbReference type="ARBA" id="ARBA00009986"/>
    </source>
</evidence>
<feature type="domain" description="Aldehyde dehydrogenase" evidence="3">
    <location>
        <begin position="17"/>
        <end position="178"/>
    </location>
</feature>
<dbReference type="InterPro" id="IPR015590">
    <property type="entry name" value="Aldehyde_DH_dom"/>
</dbReference>